<keyword evidence="2" id="KW-1185">Reference proteome</keyword>
<protein>
    <submittedName>
        <fullName evidence="1">Predicted protein</fullName>
    </submittedName>
</protein>
<organism evidence="2">
    <name type="scientific">Arabidopsis lyrata subsp. lyrata</name>
    <name type="common">Lyre-leaved rock-cress</name>
    <dbReference type="NCBI Taxonomy" id="81972"/>
    <lineage>
        <taxon>Eukaryota</taxon>
        <taxon>Viridiplantae</taxon>
        <taxon>Streptophyta</taxon>
        <taxon>Embryophyta</taxon>
        <taxon>Tracheophyta</taxon>
        <taxon>Spermatophyta</taxon>
        <taxon>Magnoliopsida</taxon>
        <taxon>eudicotyledons</taxon>
        <taxon>Gunneridae</taxon>
        <taxon>Pentapetalae</taxon>
        <taxon>rosids</taxon>
        <taxon>malvids</taxon>
        <taxon>Brassicales</taxon>
        <taxon>Brassicaceae</taxon>
        <taxon>Camelineae</taxon>
        <taxon>Arabidopsis</taxon>
    </lineage>
</organism>
<evidence type="ECO:0000313" key="1">
    <source>
        <dbReference type="EMBL" id="EFH41513.1"/>
    </source>
</evidence>
<dbReference type="HOGENOM" id="CLU_2041244_0_0_1"/>
<accession>D7MUR5</accession>
<dbReference type="Gramene" id="Al_scaffold_0008_334">
    <property type="protein sequence ID" value="Al_scaffold_0008_334"/>
    <property type="gene ID" value="Al_scaffold_0008_334"/>
</dbReference>
<proteinExistence type="predicted"/>
<dbReference type="EMBL" id="GL348720">
    <property type="protein sequence ID" value="EFH41513.1"/>
    <property type="molecule type" value="Genomic_DNA"/>
</dbReference>
<dbReference type="AlphaFoldDB" id="D7MUR5"/>
<evidence type="ECO:0000313" key="2">
    <source>
        <dbReference type="Proteomes" id="UP000008694"/>
    </source>
</evidence>
<name>D7MUR5_ARALL</name>
<dbReference type="Proteomes" id="UP000008694">
    <property type="component" value="Unassembled WGS sequence"/>
</dbReference>
<sequence length="121" mass="13974">MAYGAEPGPSLIFLEIYVSARSVSNSLTNSASCNYNSCVNGEFLSHIAIHRRVQSLEIAYSDFDLFSLKISIFGDPERRKSYKIKGIEVRYTMKEAEKHDSKKDLSYERKRWWQKSTILLL</sequence>
<reference evidence="2" key="1">
    <citation type="journal article" date="2011" name="Nat. Genet.">
        <title>The Arabidopsis lyrata genome sequence and the basis of rapid genome size change.</title>
        <authorList>
            <person name="Hu T.T."/>
            <person name="Pattyn P."/>
            <person name="Bakker E.G."/>
            <person name="Cao J."/>
            <person name="Cheng J.-F."/>
            <person name="Clark R.M."/>
            <person name="Fahlgren N."/>
            <person name="Fawcett J.A."/>
            <person name="Grimwood J."/>
            <person name="Gundlach H."/>
            <person name="Haberer G."/>
            <person name="Hollister J.D."/>
            <person name="Ossowski S."/>
            <person name="Ottilar R.P."/>
            <person name="Salamov A.A."/>
            <person name="Schneeberger K."/>
            <person name="Spannagl M."/>
            <person name="Wang X."/>
            <person name="Yang L."/>
            <person name="Nasrallah M.E."/>
            <person name="Bergelson J."/>
            <person name="Carrington J.C."/>
            <person name="Gaut B.S."/>
            <person name="Schmutz J."/>
            <person name="Mayer K.F.X."/>
            <person name="Van de Peer Y."/>
            <person name="Grigoriev I.V."/>
            <person name="Nordborg M."/>
            <person name="Weigel D."/>
            <person name="Guo Y.-L."/>
        </authorList>
    </citation>
    <scope>NUCLEOTIDE SEQUENCE [LARGE SCALE GENOMIC DNA]</scope>
    <source>
        <strain evidence="2">cv. MN47</strain>
    </source>
</reference>
<gene>
    <name evidence="1" type="ORF">ARALYDRAFT_683514</name>
</gene>